<dbReference type="Proteomes" id="UP000887159">
    <property type="component" value="Unassembled WGS sequence"/>
</dbReference>
<name>A0A8X7BFM5_TRICX</name>
<gene>
    <name evidence="2" type="primary">tc1a_542</name>
    <name evidence="2" type="ORF">TNCV_4072391</name>
</gene>
<reference evidence="2" key="1">
    <citation type="submission" date="2020-08" db="EMBL/GenBank/DDBJ databases">
        <title>Multicomponent nature underlies the extraordinary mechanical properties of spider dragline silk.</title>
        <authorList>
            <person name="Kono N."/>
            <person name="Nakamura H."/>
            <person name="Mori M."/>
            <person name="Yoshida Y."/>
            <person name="Ohtoshi R."/>
            <person name="Malay A.D."/>
            <person name="Moran D.A.P."/>
            <person name="Tomita M."/>
            <person name="Numata K."/>
            <person name="Arakawa K."/>
        </authorList>
    </citation>
    <scope>NUCLEOTIDE SEQUENCE</scope>
</reference>
<keyword evidence="3" id="KW-1185">Reference proteome</keyword>
<keyword evidence="1" id="KW-1133">Transmembrane helix</keyword>
<dbReference type="GO" id="GO:0003676">
    <property type="term" value="F:nucleic acid binding"/>
    <property type="evidence" value="ECO:0007669"/>
    <property type="project" value="InterPro"/>
</dbReference>
<sequence>MPNAHAELWTALANIRQVIPVIRFQKLVESMPRRVAAVFKARGGSTRYQKDLARMCVSTENDCWEQWLRNGAVSRRPDSGCPVGTTETEDRSIRRSAVVHHTASGAEIRAAVGTTVTQRTVITRFYLGASDGHVFARRRQKKRLQPNSIRPTPGVMVWRAISWSSRSTHVVIPNILTVNLFVSLVIQAIILPFLSSTQQQDNARHVTQRVLQC</sequence>
<keyword evidence="1" id="KW-0472">Membrane</keyword>
<evidence type="ECO:0000313" key="2">
    <source>
        <dbReference type="EMBL" id="GFY29926.1"/>
    </source>
</evidence>
<evidence type="ECO:0000313" key="3">
    <source>
        <dbReference type="Proteomes" id="UP000887159"/>
    </source>
</evidence>
<dbReference type="AlphaFoldDB" id="A0A8X7BFM5"/>
<protein>
    <submittedName>
        <fullName evidence="2">Transposable element Tc1 transposase</fullName>
    </submittedName>
</protein>
<dbReference type="InterPro" id="IPR036397">
    <property type="entry name" value="RNaseH_sf"/>
</dbReference>
<organism evidence="2 3">
    <name type="scientific">Trichonephila clavipes</name>
    <name type="common">Golden silk orbweaver</name>
    <name type="synonym">Nephila clavipes</name>
    <dbReference type="NCBI Taxonomy" id="2585209"/>
    <lineage>
        <taxon>Eukaryota</taxon>
        <taxon>Metazoa</taxon>
        <taxon>Ecdysozoa</taxon>
        <taxon>Arthropoda</taxon>
        <taxon>Chelicerata</taxon>
        <taxon>Arachnida</taxon>
        <taxon>Araneae</taxon>
        <taxon>Araneomorphae</taxon>
        <taxon>Entelegynae</taxon>
        <taxon>Araneoidea</taxon>
        <taxon>Nephilidae</taxon>
        <taxon>Trichonephila</taxon>
    </lineage>
</organism>
<dbReference type="Gene3D" id="3.30.420.10">
    <property type="entry name" value="Ribonuclease H-like superfamily/Ribonuclease H"/>
    <property type="match status" value="1"/>
</dbReference>
<comment type="caution">
    <text evidence="2">The sequence shown here is derived from an EMBL/GenBank/DDBJ whole genome shotgun (WGS) entry which is preliminary data.</text>
</comment>
<accession>A0A8X7BFM5</accession>
<proteinExistence type="predicted"/>
<dbReference type="EMBL" id="BMAU01021390">
    <property type="protein sequence ID" value="GFY29926.1"/>
    <property type="molecule type" value="Genomic_DNA"/>
</dbReference>
<keyword evidence="1" id="KW-0812">Transmembrane</keyword>
<feature type="transmembrane region" description="Helical" evidence="1">
    <location>
        <begin position="171"/>
        <end position="194"/>
    </location>
</feature>
<evidence type="ECO:0000256" key="1">
    <source>
        <dbReference type="SAM" id="Phobius"/>
    </source>
</evidence>